<dbReference type="PANTHER" id="PTHR31284:SF10">
    <property type="entry name" value="ACID PHOSPHATASE-LIKE PROTEIN"/>
    <property type="match status" value="1"/>
</dbReference>
<gene>
    <name evidence="3" type="ORF">DXN05_10860</name>
</gene>
<evidence type="ECO:0000256" key="1">
    <source>
        <dbReference type="ARBA" id="ARBA00022729"/>
    </source>
</evidence>
<reference evidence="3 4" key="1">
    <citation type="submission" date="2018-08" db="EMBL/GenBank/DDBJ databases">
        <title>Chitinophagaceae sp. K23C18032701, a novel bacterium isolated from forest soil.</title>
        <authorList>
            <person name="Wang C."/>
        </authorList>
    </citation>
    <scope>NUCLEOTIDE SEQUENCE [LARGE SCALE GENOMIC DNA]</scope>
    <source>
        <strain evidence="3 4">K23C18032701</strain>
    </source>
</reference>
<evidence type="ECO:0000313" key="3">
    <source>
        <dbReference type="EMBL" id="RFM28032.1"/>
    </source>
</evidence>
<dbReference type="CDD" id="cd07534">
    <property type="entry name" value="HAD_CAP"/>
    <property type="match status" value="1"/>
</dbReference>
<organism evidence="3 4">
    <name type="scientific">Deminuibacter soli</name>
    <dbReference type="NCBI Taxonomy" id="2291815"/>
    <lineage>
        <taxon>Bacteria</taxon>
        <taxon>Pseudomonadati</taxon>
        <taxon>Bacteroidota</taxon>
        <taxon>Chitinophagia</taxon>
        <taxon>Chitinophagales</taxon>
        <taxon>Chitinophagaceae</taxon>
        <taxon>Deminuibacter</taxon>
    </lineage>
</organism>
<proteinExistence type="predicted"/>
<dbReference type="Gene3D" id="3.40.50.1000">
    <property type="entry name" value="HAD superfamily/HAD-like"/>
    <property type="match status" value="1"/>
</dbReference>
<keyword evidence="1 2" id="KW-0732">Signal</keyword>
<evidence type="ECO:0000256" key="2">
    <source>
        <dbReference type="SAM" id="SignalP"/>
    </source>
</evidence>
<feature type="signal peptide" evidence="2">
    <location>
        <begin position="1"/>
        <end position="22"/>
    </location>
</feature>
<protein>
    <submittedName>
        <fullName evidence="3">5'-nucleotidase, lipoprotein e(P4) family</fullName>
    </submittedName>
</protein>
<dbReference type="PROSITE" id="PS51257">
    <property type="entry name" value="PROKAR_LIPOPROTEIN"/>
    <property type="match status" value="1"/>
</dbReference>
<dbReference type="PANTHER" id="PTHR31284">
    <property type="entry name" value="ACID PHOSPHATASE-LIKE PROTEIN"/>
    <property type="match status" value="1"/>
</dbReference>
<dbReference type="InterPro" id="IPR005519">
    <property type="entry name" value="Acid_phosphat_B-like"/>
</dbReference>
<sequence length="268" mass="29374">MKKYTVLSAALIALAACSTAHKTTSTATQSGVTVDGKLWTSLFQQRAAEYKALCFQAYNIATLRLNESLQQSTAKPRAIVTDLDETALDNSPFAVHQGLQGKVYESAAWAQWTAMAAADTLAGAVTFFKYAAAHNVEVFYITNRAESERTATLQNLQRYGFPYADNAHLVLKPDNVGSSKEPRRQALSQTHDIILLLGDNLGDFSALFDKKEEAERLQNTIASAADFGKKFIVLPNANYGDWEGALAHYQRLTLPQQDSLVKASVKGY</sequence>
<dbReference type="InterPro" id="IPR023214">
    <property type="entry name" value="HAD_sf"/>
</dbReference>
<dbReference type="EMBL" id="QTJU01000003">
    <property type="protein sequence ID" value="RFM28032.1"/>
    <property type="molecule type" value="Genomic_DNA"/>
</dbReference>
<dbReference type="InterPro" id="IPR036412">
    <property type="entry name" value="HAD-like_sf"/>
</dbReference>
<dbReference type="Proteomes" id="UP000261284">
    <property type="component" value="Unassembled WGS sequence"/>
</dbReference>
<feature type="chain" id="PRO_5017649893" evidence="2">
    <location>
        <begin position="23"/>
        <end position="268"/>
    </location>
</feature>
<dbReference type="SUPFAM" id="SSF56784">
    <property type="entry name" value="HAD-like"/>
    <property type="match status" value="1"/>
</dbReference>
<comment type="caution">
    <text evidence="3">The sequence shown here is derived from an EMBL/GenBank/DDBJ whole genome shotgun (WGS) entry which is preliminary data.</text>
</comment>
<keyword evidence="3" id="KW-0449">Lipoprotein</keyword>
<dbReference type="PIRSF" id="PIRSF019271">
    <property type="entry name" value="Acid_Ptase_C"/>
    <property type="match status" value="1"/>
</dbReference>
<dbReference type="NCBIfam" id="TIGR01533">
    <property type="entry name" value="lipo_e_P4"/>
    <property type="match status" value="1"/>
</dbReference>
<dbReference type="SFLD" id="SFLDG01125">
    <property type="entry name" value="C1.1:_Acid_Phosphatase_Like"/>
    <property type="match status" value="1"/>
</dbReference>
<keyword evidence="4" id="KW-1185">Reference proteome</keyword>
<dbReference type="GO" id="GO:0009279">
    <property type="term" value="C:cell outer membrane"/>
    <property type="evidence" value="ECO:0007669"/>
    <property type="project" value="InterPro"/>
</dbReference>
<accession>A0A3E1NJD3</accession>
<evidence type="ECO:0000313" key="4">
    <source>
        <dbReference type="Proteomes" id="UP000261284"/>
    </source>
</evidence>
<dbReference type="InterPro" id="IPR006423">
    <property type="entry name" value="Lipo_e_P4"/>
</dbReference>
<name>A0A3E1NJD3_9BACT</name>
<dbReference type="AlphaFoldDB" id="A0A3E1NJD3"/>
<dbReference type="RefSeq" id="WP_116847278.1">
    <property type="nucleotide sequence ID" value="NZ_QTJU01000003.1"/>
</dbReference>
<dbReference type="Pfam" id="PF03767">
    <property type="entry name" value="Acid_phosphat_B"/>
    <property type="match status" value="1"/>
</dbReference>
<dbReference type="SFLD" id="SFLDS00003">
    <property type="entry name" value="Haloacid_Dehalogenase"/>
    <property type="match status" value="1"/>
</dbReference>
<dbReference type="OrthoDB" id="395856at2"/>